<organism evidence="1 2">
    <name type="scientific">Cerrena zonata</name>
    <dbReference type="NCBI Taxonomy" id="2478898"/>
    <lineage>
        <taxon>Eukaryota</taxon>
        <taxon>Fungi</taxon>
        <taxon>Dikarya</taxon>
        <taxon>Basidiomycota</taxon>
        <taxon>Agaricomycotina</taxon>
        <taxon>Agaricomycetes</taxon>
        <taxon>Polyporales</taxon>
        <taxon>Cerrenaceae</taxon>
        <taxon>Cerrena</taxon>
    </lineage>
</organism>
<sequence length="100" mass="11665">MVRKFVCGCRAVWSYFALIVTLIRRLRSQKDSCIKNYGVPSFCEYAIISCQLYFITPSLFFRTRNGHAPHQVRIQCDWRMTFTGDVTAVERRCPFATRAS</sequence>
<keyword evidence="2" id="KW-1185">Reference proteome</keyword>
<protein>
    <recommendedName>
        <fullName evidence="3">Secreted protein</fullName>
    </recommendedName>
</protein>
<dbReference type="Proteomes" id="UP001385951">
    <property type="component" value="Unassembled WGS sequence"/>
</dbReference>
<reference evidence="1 2" key="1">
    <citation type="submission" date="2022-09" db="EMBL/GenBank/DDBJ databases">
        <authorList>
            <person name="Palmer J.M."/>
        </authorList>
    </citation>
    <scope>NUCLEOTIDE SEQUENCE [LARGE SCALE GENOMIC DNA]</scope>
    <source>
        <strain evidence="1 2">DSM 7382</strain>
    </source>
</reference>
<name>A0AAW0FYU9_9APHY</name>
<dbReference type="EMBL" id="JASBNA010000038">
    <property type="protein sequence ID" value="KAK7681955.1"/>
    <property type="molecule type" value="Genomic_DNA"/>
</dbReference>
<gene>
    <name evidence="1" type="ORF">QCA50_014917</name>
</gene>
<accession>A0AAW0FYU9</accession>
<dbReference type="AlphaFoldDB" id="A0AAW0FYU9"/>
<evidence type="ECO:0000313" key="1">
    <source>
        <dbReference type="EMBL" id="KAK7681955.1"/>
    </source>
</evidence>
<comment type="caution">
    <text evidence="1">The sequence shown here is derived from an EMBL/GenBank/DDBJ whole genome shotgun (WGS) entry which is preliminary data.</text>
</comment>
<proteinExistence type="predicted"/>
<evidence type="ECO:0000313" key="2">
    <source>
        <dbReference type="Proteomes" id="UP001385951"/>
    </source>
</evidence>
<evidence type="ECO:0008006" key="3">
    <source>
        <dbReference type="Google" id="ProtNLM"/>
    </source>
</evidence>